<protein>
    <submittedName>
        <fullName evidence="1">Uncharacterized protein</fullName>
    </submittedName>
</protein>
<feature type="non-terminal residue" evidence="1">
    <location>
        <position position="1"/>
    </location>
</feature>
<name>A0AAV2RBJ8_MEGNR</name>
<gene>
    <name evidence="1" type="ORF">MNOR_LOCUS22244</name>
</gene>
<feature type="non-terminal residue" evidence="1">
    <location>
        <position position="127"/>
    </location>
</feature>
<evidence type="ECO:0000313" key="2">
    <source>
        <dbReference type="Proteomes" id="UP001497623"/>
    </source>
</evidence>
<comment type="caution">
    <text evidence="1">The sequence shown here is derived from an EMBL/GenBank/DDBJ whole genome shotgun (WGS) entry which is preliminary data.</text>
</comment>
<evidence type="ECO:0000313" key="1">
    <source>
        <dbReference type="EMBL" id="CAL4120995.1"/>
    </source>
</evidence>
<dbReference type="EMBL" id="CAXKWB010018558">
    <property type="protein sequence ID" value="CAL4120995.1"/>
    <property type="molecule type" value="Genomic_DNA"/>
</dbReference>
<dbReference type="Proteomes" id="UP001497623">
    <property type="component" value="Unassembled WGS sequence"/>
</dbReference>
<organism evidence="1 2">
    <name type="scientific">Meganyctiphanes norvegica</name>
    <name type="common">Northern krill</name>
    <name type="synonym">Thysanopoda norvegica</name>
    <dbReference type="NCBI Taxonomy" id="48144"/>
    <lineage>
        <taxon>Eukaryota</taxon>
        <taxon>Metazoa</taxon>
        <taxon>Ecdysozoa</taxon>
        <taxon>Arthropoda</taxon>
        <taxon>Crustacea</taxon>
        <taxon>Multicrustacea</taxon>
        <taxon>Malacostraca</taxon>
        <taxon>Eumalacostraca</taxon>
        <taxon>Eucarida</taxon>
        <taxon>Euphausiacea</taxon>
        <taxon>Euphausiidae</taxon>
        <taxon>Meganyctiphanes</taxon>
    </lineage>
</organism>
<sequence>FPKPYRKPDRAELSRSMLLVPLPNQPGQLLLGEPSRLGLRELVGNEPEGICHSVGGVLHGNIMVMRGACTNVDPGPTLLSGAPHNLSALADDATHLIAMHQEVQAEGGKGLLLLLLGWDDMVGRPRW</sequence>
<accession>A0AAV2RBJ8</accession>
<keyword evidence="2" id="KW-1185">Reference proteome</keyword>
<proteinExistence type="predicted"/>
<dbReference type="AlphaFoldDB" id="A0AAV2RBJ8"/>
<reference evidence="1 2" key="1">
    <citation type="submission" date="2024-05" db="EMBL/GenBank/DDBJ databases">
        <authorList>
            <person name="Wallberg A."/>
        </authorList>
    </citation>
    <scope>NUCLEOTIDE SEQUENCE [LARGE SCALE GENOMIC DNA]</scope>
</reference>